<keyword evidence="3" id="KW-1185">Reference proteome</keyword>
<evidence type="ECO:0000313" key="2">
    <source>
        <dbReference type="EMBL" id="VEL06706.1"/>
    </source>
</evidence>
<gene>
    <name evidence="2" type="ORF">PXEA_LOCUS146</name>
</gene>
<proteinExistence type="predicted"/>
<dbReference type="EMBL" id="CAAALY010000269">
    <property type="protein sequence ID" value="VEL06706.1"/>
    <property type="molecule type" value="Genomic_DNA"/>
</dbReference>
<dbReference type="Proteomes" id="UP000784294">
    <property type="component" value="Unassembled WGS sequence"/>
</dbReference>
<sequence>MPQNLTLSSNPDCSSGLKMSFISNGSHQLELVLNGWEVNLDPSSLVSNSAVSDGETRAMPKLQCSPDKRQTK</sequence>
<feature type="region of interest" description="Disordered" evidence="1">
    <location>
        <begin position="47"/>
        <end position="72"/>
    </location>
</feature>
<protein>
    <submittedName>
        <fullName evidence="2">Uncharacterized protein</fullName>
    </submittedName>
</protein>
<name>A0A3S5CB19_9PLAT</name>
<evidence type="ECO:0000313" key="3">
    <source>
        <dbReference type="Proteomes" id="UP000784294"/>
    </source>
</evidence>
<accession>A0A3S5CB19</accession>
<dbReference type="AlphaFoldDB" id="A0A3S5CB19"/>
<organism evidence="2 3">
    <name type="scientific">Protopolystoma xenopodis</name>
    <dbReference type="NCBI Taxonomy" id="117903"/>
    <lineage>
        <taxon>Eukaryota</taxon>
        <taxon>Metazoa</taxon>
        <taxon>Spiralia</taxon>
        <taxon>Lophotrochozoa</taxon>
        <taxon>Platyhelminthes</taxon>
        <taxon>Monogenea</taxon>
        <taxon>Polyopisthocotylea</taxon>
        <taxon>Polystomatidea</taxon>
        <taxon>Polystomatidae</taxon>
        <taxon>Protopolystoma</taxon>
    </lineage>
</organism>
<evidence type="ECO:0000256" key="1">
    <source>
        <dbReference type="SAM" id="MobiDB-lite"/>
    </source>
</evidence>
<comment type="caution">
    <text evidence="2">The sequence shown here is derived from an EMBL/GenBank/DDBJ whole genome shotgun (WGS) entry which is preliminary data.</text>
</comment>
<reference evidence="2" key="1">
    <citation type="submission" date="2018-11" db="EMBL/GenBank/DDBJ databases">
        <authorList>
            <consortium name="Pathogen Informatics"/>
        </authorList>
    </citation>
    <scope>NUCLEOTIDE SEQUENCE</scope>
</reference>